<reference evidence="2" key="2">
    <citation type="submission" date="2015-06" db="EMBL/GenBank/DDBJ databases">
        <title>Genome Sequence of Bacillus endophyticus and Analysis of its Companion Mechanism in the Ketogulonigenium vulgare-Bacillus strain Consortium.</title>
        <authorList>
            <person name="Jia N."/>
            <person name="Du J."/>
            <person name="Ding M.-Z."/>
            <person name="Gao F."/>
            <person name="Yuan Y.-J."/>
        </authorList>
    </citation>
    <scope>NUCLEOTIDE SEQUENCE [LARGE SCALE GENOMIC DNA]</scope>
    <source>
        <strain evidence="2">Hbe603</strain>
    </source>
</reference>
<dbReference type="OrthoDB" id="2475064at2"/>
<dbReference type="InterPro" id="IPR006524">
    <property type="entry name" value="ArpU-like"/>
</dbReference>
<evidence type="ECO:0000313" key="1">
    <source>
        <dbReference type="EMBL" id="AKO92693.1"/>
    </source>
</evidence>
<dbReference type="KEGG" id="beo:BEH_11665"/>
<evidence type="ECO:0000313" key="2">
    <source>
        <dbReference type="Proteomes" id="UP000036202"/>
    </source>
</evidence>
<protein>
    <submittedName>
        <fullName evidence="1">ArpU family transcriptional regulator</fullName>
    </submittedName>
</protein>
<sequence length="127" mass="14791">MMAAEQLSFFYKLNEKEIRKVIVNELKYYRALKVRKQNMEERKAAGIINLFPALHQADHQMEMKAQQIERALECLDATEKAIIEMKYLHVTEVNDLNVFMELGLKKGKYYELKRGAISRLATALGII</sequence>
<accession>A0A0H4KWJ8</accession>
<reference evidence="1 2" key="1">
    <citation type="journal article" date="2015" name="PLoS ONE">
        <title>Genome Sequence of Bacillus endophyticus and Analysis of Its Companion Mechanism in the Ketogulonigenium vulgare-Bacillus Strain Consortium.</title>
        <authorList>
            <person name="Jia N."/>
            <person name="Du J."/>
            <person name="Ding M.Z."/>
            <person name="Gao F."/>
            <person name="Yuan Y.J."/>
        </authorList>
    </citation>
    <scope>NUCLEOTIDE SEQUENCE [LARGE SCALE GENOMIC DNA]</scope>
    <source>
        <strain evidence="1 2">Hbe603</strain>
    </source>
</reference>
<dbReference type="NCBIfam" id="TIGR01637">
    <property type="entry name" value="phage_arpU"/>
    <property type="match status" value="1"/>
</dbReference>
<gene>
    <name evidence="1" type="ORF">BEH_11665</name>
</gene>
<name>A0A0H4KWJ8_9BACI</name>
<keyword evidence="2" id="KW-1185">Reference proteome</keyword>
<proteinExistence type="predicted"/>
<organism evidence="1 2">
    <name type="scientific">Priestia filamentosa</name>
    <dbReference type="NCBI Taxonomy" id="1402861"/>
    <lineage>
        <taxon>Bacteria</taxon>
        <taxon>Bacillati</taxon>
        <taxon>Bacillota</taxon>
        <taxon>Bacilli</taxon>
        <taxon>Bacillales</taxon>
        <taxon>Bacillaceae</taxon>
        <taxon>Priestia</taxon>
    </lineage>
</organism>
<dbReference type="PATRIC" id="fig|135735.6.peg.2443"/>
<dbReference type="AlphaFoldDB" id="A0A0H4KWJ8"/>
<dbReference type="EMBL" id="CP011974">
    <property type="protein sequence ID" value="AKO92693.1"/>
    <property type="molecule type" value="Genomic_DNA"/>
</dbReference>
<dbReference type="Proteomes" id="UP000036202">
    <property type="component" value="Chromosome"/>
</dbReference>